<organism evidence="2 3">
    <name type="scientific">Halosegnis rubeus</name>
    <dbReference type="NCBI Taxonomy" id="2212850"/>
    <lineage>
        <taxon>Archaea</taxon>
        <taxon>Methanobacteriati</taxon>
        <taxon>Methanobacteriota</taxon>
        <taxon>Stenosarchaea group</taxon>
        <taxon>Halobacteria</taxon>
        <taxon>Halobacteriales</taxon>
        <taxon>Natronomonadaceae</taxon>
        <taxon>Halosegnis</taxon>
    </lineage>
</organism>
<name>A0A5N5UN91_9EURY</name>
<sequence length="207" mass="23030">MSRRMAEGEAFAFNTGVYGDRPTFIMSRRRIDDRHEMTLYELSPTDVAEGRRTRFERAGRHNQVTTVPLDEAIVGEATPSELPGSGDEFGYDWSDWCAIKIATLRGDGFNEVSYLIESVFRELGVSSAIICTGEPASVSLPEAAGIQLSIAVRAMKPMRRRDCLREIAYGIDQMGLGECYYWHAKARSPTSKSGMKALRTLLAGHIE</sequence>
<accession>A0A5N5UN91</accession>
<evidence type="ECO:0000313" key="3">
    <source>
        <dbReference type="Proteomes" id="UP000326207"/>
    </source>
</evidence>
<dbReference type="Proteomes" id="UP000326207">
    <property type="component" value="Unassembled WGS sequence"/>
</dbReference>
<protein>
    <recommendedName>
        <fullName evidence="1">DUF7680 domain-containing protein</fullName>
    </recommendedName>
</protein>
<reference evidence="2 3" key="1">
    <citation type="submission" date="2019-10" db="EMBL/GenBank/DDBJ databases">
        <title>Unraveling microbial dark matter from salterns through culturing: the case of the genus Halosegnis.</title>
        <authorList>
            <person name="Duran-Viseras A."/>
            <person name="Andrei A.-S."/>
            <person name="Vera-Gargallo B."/>
            <person name="Ghai R."/>
            <person name="Sanchez-Porro C."/>
            <person name="Ventosa A."/>
        </authorList>
    </citation>
    <scope>NUCLEOTIDE SEQUENCE [LARGE SCALE GENOMIC DNA]</scope>
    <source>
        <strain evidence="2 3">F19-13</strain>
    </source>
</reference>
<dbReference type="InterPro" id="IPR056097">
    <property type="entry name" value="DUF7680"/>
</dbReference>
<gene>
    <name evidence="2" type="ORF">DP108_06505</name>
</gene>
<evidence type="ECO:0000259" key="1">
    <source>
        <dbReference type="Pfam" id="PF24728"/>
    </source>
</evidence>
<feature type="domain" description="DUF7680" evidence="1">
    <location>
        <begin position="28"/>
        <end position="204"/>
    </location>
</feature>
<evidence type="ECO:0000313" key="2">
    <source>
        <dbReference type="EMBL" id="KAB7518813.1"/>
    </source>
</evidence>
<dbReference type="AlphaFoldDB" id="A0A5N5UN91"/>
<proteinExistence type="predicted"/>
<dbReference type="EMBL" id="QMDY01000003">
    <property type="protein sequence ID" value="KAB7518813.1"/>
    <property type="molecule type" value="Genomic_DNA"/>
</dbReference>
<comment type="caution">
    <text evidence="2">The sequence shown here is derived from an EMBL/GenBank/DDBJ whole genome shotgun (WGS) entry which is preliminary data.</text>
</comment>
<dbReference type="Pfam" id="PF24728">
    <property type="entry name" value="DUF7680"/>
    <property type="match status" value="1"/>
</dbReference>